<protein>
    <submittedName>
        <fullName evidence="2">Uncharacterized protein</fullName>
    </submittedName>
</protein>
<evidence type="ECO:0000313" key="2">
    <source>
        <dbReference type="EMBL" id="GGD20579.1"/>
    </source>
</evidence>
<name>A0ABQ1QBX3_9RHOB</name>
<gene>
    <name evidence="2" type="ORF">GCM10011358_01460</name>
</gene>
<dbReference type="Proteomes" id="UP000617355">
    <property type="component" value="Unassembled WGS sequence"/>
</dbReference>
<feature type="transmembrane region" description="Helical" evidence="1">
    <location>
        <begin position="12"/>
        <end position="33"/>
    </location>
</feature>
<keyword evidence="1" id="KW-1133">Transmembrane helix</keyword>
<organism evidence="2 3">
    <name type="scientific">Sinisalibacter lacisalsi</name>
    <dbReference type="NCBI Taxonomy" id="1526570"/>
    <lineage>
        <taxon>Bacteria</taxon>
        <taxon>Pseudomonadati</taxon>
        <taxon>Pseudomonadota</taxon>
        <taxon>Alphaproteobacteria</taxon>
        <taxon>Rhodobacterales</taxon>
        <taxon>Roseobacteraceae</taxon>
        <taxon>Sinisalibacter</taxon>
    </lineage>
</organism>
<proteinExistence type="predicted"/>
<evidence type="ECO:0000256" key="1">
    <source>
        <dbReference type="SAM" id="Phobius"/>
    </source>
</evidence>
<dbReference type="EMBL" id="BMGI01000001">
    <property type="protein sequence ID" value="GGD20579.1"/>
    <property type="molecule type" value="Genomic_DNA"/>
</dbReference>
<keyword evidence="3" id="KW-1185">Reference proteome</keyword>
<comment type="caution">
    <text evidence="2">The sequence shown here is derived from an EMBL/GenBank/DDBJ whole genome shotgun (WGS) entry which is preliminary data.</text>
</comment>
<reference evidence="3" key="1">
    <citation type="journal article" date="2019" name="Int. J. Syst. Evol. Microbiol.">
        <title>The Global Catalogue of Microorganisms (GCM) 10K type strain sequencing project: providing services to taxonomists for standard genome sequencing and annotation.</title>
        <authorList>
            <consortium name="The Broad Institute Genomics Platform"/>
            <consortium name="The Broad Institute Genome Sequencing Center for Infectious Disease"/>
            <person name="Wu L."/>
            <person name="Ma J."/>
        </authorList>
    </citation>
    <scope>NUCLEOTIDE SEQUENCE [LARGE SCALE GENOMIC DNA]</scope>
    <source>
        <strain evidence="3">CGMCC 1.12922</strain>
    </source>
</reference>
<sequence>MSQTQQRRGVAYVSLIAAVIVLPTAVALAWFHVTKDPNLRPLGITEQALRAYRGDGDSREIVALVDWGPTRPGGPSKAQLALSLSRAFAAKGADVRVVFREGRDATRITYVVGGSTLGPFPIARASDGVAAAVEAFTMH</sequence>
<evidence type="ECO:0000313" key="3">
    <source>
        <dbReference type="Proteomes" id="UP000617355"/>
    </source>
</evidence>
<keyword evidence="1" id="KW-0812">Transmembrane</keyword>
<keyword evidence="1" id="KW-0472">Membrane</keyword>
<accession>A0ABQ1QBX3</accession>